<evidence type="ECO:0000256" key="6">
    <source>
        <dbReference type="RuleBase" id="RU000471"/>
    </source>
</evidence>
<dbReference type="HAMAP" id="MF_01350">
    <property type="entry name" value="NDH1_NuoH"/>
    <property type="match status" value="1"/>
</dbReference>
<comment type="catalytic activity">
    <reaction evidence="5">
        <text>a quinone + NADH + 5 H(+)(in) = a quinol + NAD(+) + 4 H(+)(out)</text>
        <dbReference type="Rhea" id="RHEA:57888"/>
        <dbReference type="ChEBI" id="CHEBI:15378"/>
        <dbReference type="ChEBI" id="CHEBI:24646"/>
        <dbReference type="ChEBI" id="CHEBI:57540"/>
        <dbReference type="ChEBI" id="CHEBI:57945"/>
        <dbReference type="ChEBI" id="CHEBI:132124"/>
    </reaction>
</comment>
<dbReference type="PANTHER" id="PTHR11432:SF3">
    <property type="entry name" value="NADH-UBIQUINONE OXIDOREDUCTASE CHAIN 1"/>
    <property type="match status" value="1"/>
</dbReference>
<feature type="transmembrane region" description="Helical" evidence="5">
    <location>
        <begin position="92"/>
        <end position="112"/>
    </location>
</feature>
<dbReference type="EMBL" id="CP098248">
    <property type="protein sequence ID" value="WAV98156.1"/>
    <property type="molecule type" value="Genomic_DNA"/>
</dbReference>
<feature type="transmembrane region" description="Helical" evidence="5">
    <location>
        <begin position="264"/>
        <end position="284"/>
    </location>
</feature>
<comment type="subcellular location">
    <subcellularLocation>
        <location evidence="5 6">Cell membrane</location>
        <topology evidence="5 6">Multi-pass membrane protein</topology>
    </subcellularLocation>
    <subcellularLocation>
        <location evidence="1">Membrane</location>
        <topology evidence="1">Multi-pass membrane protein</topology>
    </subcellularLocation>
</comment>
<dbReference type="GO" id="GO:0003954">
    <property type="term" value="F:NADH dehydrogenase activity"/>
    <property type="evidence" value="ECO:0007669"/>
    <property type="project" value="TreeGrafter"/>
</dbReference>
<reference evidence="7" key="2">
    <citation type="journal article" date="2022" name="Front. Microbiol.">
        <title>New perspectives on an old grouping: The genomic and phenotypic variability of Oxalobacter formigenes and the implications for calcium oxalate stone prevention.</title>
        <authorList>
            <person name="Chmiel J.A."/>
            <person name="Carr C."/>
            <person name="Stuivenberg G.A."/>
            <person name="Venema R."/>
            <person name="Chanyi R.M."/>
            <person name="Al K.F."/>
            <person name="Giguere D."/>
            <person name="Say H."/>
            <person name="Akouris P.P."/>
            <person name="Dominguez Romero S.A."/>
            <person name="Kwong A."/>
            <person name="Tai V."/>
            <person name="Koval S.F."/>
            <person name="Razvi H."/>
            <person name="Bjazevic J."/>
            <person name="Burton J.P."/>
        </authorList>
    </citation>
    <scope>NUCLEOTIDE SEQUENCE</scope>
    <source>
        <strain evidence="7">OxK</strain>
    </source>
</reference>
<dbReference type="Pfam" id="PF00146">
    <property type="entry name" value="NADHdh"/>
    <property type="match status" value="1"/>
</dbReference>
<keyword evidence="5" id="KW-0830">Ubiquinone</keyword>
<gene>
    <name evidence="5 7" type="primary">nuoH</name>
    <name evidence="8" type="ORF">NB645_02525</name>
    <name evidence="7" type="ORF">NB646_03605</name>
</gene>
<evidence type="ECO:0000313" key="7">
    <source>
        <dbReference type="EMBL" id="WAV92172.1"/>
    </source>
</evidence>
<evidence type="ECO:0000256" key="1">
    <source>
        <dbReference type="ARBA" id="ARBA00004141"/>
    </source>
</evidence>
<feature type="transmembrane region" description="Helical" evidence="5">
    <location>
        <begin position="167"/>
        <end position="187"/>
    </location>
</feature>
<proteinExistence type="inferred from homology"/>
<dbReference type="GO" id="GO:0016655">
    <property type="term" value="F:oxidoreductase activity, acting on NAD(P)H, quinone or similar compound as acceptor"/>
    <property type="evidence" value="ECO:0007669"/>
    <property type="project" value="UniProtKB-UniRule"/>
</dbReference>
<keyword evidence="3 5" id="KW-1133">Transmembrane helix</keyword>
<sequence>MAQILNLIHHYGQLFFGPMWPVVWILVRIAVIVLPLLGMAAFLTLWERKVIGWMHARLGPNRVGPLGLLQPIADVFKILLKEIIVPEKADRFLFWLAPVLTIGPALAAWAVIPFGAEMVLADVNAGLLFLMAITSIGVYGIIIAGWASNSKYAFLGAVRASAQMISFGIPLGFVLVTVLLVSGSLNLSDIVIGQSKGFFASYGFTFLSWNWIPLFPLFIIYVVCAIAETGRHPFDTVEGESEIVAGHMVEYSGMAFAMFYLAEYINIILFSALASVMFLGGWLAPVDWAFLAWVPGWIWLGAKTFFIVFLFIWVRGTFPRYRYDHTMRLGWKVFIPVTLVYLVFIACWMQTPLNIWQ</sequence>
<keyword evidence="4 5" id="KW-0472">Membrane</keyword>
<evidence type="ECO:0000256" key="4">
    <source>
        <dbReference type="ARBA" id="ARBA00023136"/>
    </source>
</evidence>
<dbReference type="EC" id="7.1.1.-" evidence="5"/>
<dbReference type="Proteomes" id="UP001164819">
    <property type="component" value="Chromosome"/>
</dbReference>
<feature type="transmembrane region" description="Helical" evidence="5">
    <location>
        <begin position="290"/>
        <end position="313"/>
    </location>
</feature>
<evidence type="ECO:0000256" key="2">
    <source>
        <dbReference type="ARBA" id="ARBA00022692"/>
    </source>
</evidence>
<comment type="similarity">
    <text evidence="5 6">Belongs to the complex I subunit 1 family.</text>
</comment>
<feature type="transmembrane region" description="Helical" evidence="5">
    <location>
        <begin position="333"/>
        <end position="351"/>
    </location>
</feature>
<reference evidence="8" key="1">
    <citation type="journal article" date="2022" name="Front. Microbiol.">
        <title>New perspectives on an old grouping: The genomic and phenotypic variability of Oxalobacter formigenes and the implications for calcium oxalate stone prevention.</title>
        <authorList>
            <person name="Chmiel J.A."/>
            <person name="Carr C."/>
            <person name="Stuivenberg G.A."/>
            <person name="Venema R."/>
            <person name="Chanyi R.M."/>
            <person name="Al K.F."/>
            <person name="Giguere D."/>
            <person name="Say H."/>
            <person name="Akouris P.P."/>
            <person name="Dominguez Romero S.A."/>
            <person name="Kwong A."/>
            <person name="Tai V."/>
            <person name="Koval S.F."/>
            <person name="Razvi H."/>
            <person name="Bjazevic J."/>
            <person name="Burton J.P."/>
        </authorList>
    </citation>
    <scope>NUCLEOTIDE SEQUENCE</scope>
    <source>
        <strain evidence="8">HOxNP-1</strain>
    </source>
</reference>
<keyword evidence="5" id="KW-0874">Quinone</keyword>
<evidence type="ECO:0000313" key="9">
    <source>
        <dbReference type="Proteomes" id="UP001164794"/>
    </source>
</evidence>
<protein>
    <recommendedName>
        <fullName evidence="5">NADH-quinone oxidoreductase subunit H</fullName>
        <ecNumber evidence="5">7.1.1.-</ecNumber>
    </recommendedName>
    <alternativeName>
        <fullName evidence="5">NADH dehydrogenase I subunit H</fullName>
    </alternativeName>
    <alternativeName>
        <fullName evidence="5">NDH-1 subunit H</fullName>
    </alternativeName>
</protein>
<dbReference type="AlphaFoldDB" id="A0A9E9LC54"/>
<dbReference type="Proteomes" id="UP001164794">
    <property type="component" value="Chromosome"/>
</dbReference>
<feature type="transmembrane region" description="Helical" evidence="5">
    <location>
        <begin position="124"/>
        <end position="146"/>
    </location>
</feature>
<dbReference type="GO" id="GO:0005886">
    <property type="term" value="C:plasma membrane"/>
    <property type="evidence" value="ECO:0007669"/>
    <property type="project" value="UniProtKB-SubCell"/>
</dbReference>
<comment type="function">
    <text evidence="5">NDH-1 shuttles electrons from NADH, via FMN and iron-sulfur (Fe-S) centers, to quinones in the respiratory chain. The immediate electron acceptor for the enzyme in this species is believed to be ubiquinone. Couples the redox reaction to proton translocation (for every two electrons transferred, four hydrogen ions are translocated across the cytoplasmic membrane), and thus conserves the redox energy in a proton gradient. This subunit may bind ubiquinone.</text>
</comment>
<keyword evidence="5 6" id="KW-0520">NAD</keyword>
<keyword evidence="9" id="KW-1185">Reference proteome</keyword>
<evidence type="ECO:0000313" key="8">
    <source>
        <dbReference type="EMBL" id="WAV98156.1"/>
    </source>
</evidence>
<keyword evidence="2 5" id="KW-0812">Transmembrane</keyword>
<keyword evidence="5" id="KW-1003">Cell membrane</keyword>
<dbReference type="NCBIfam" id="NF004742">
    <property type="entry name" value="PRK06076.1-3"/>
    <property type="match status" value="1"/>
</dbReference>
<dbReference type="EMBL" id="CP098251">
    <property type="protein sequence ID" value="WAV92172.1"/>
    <property type="molecule type" value="Genomic_DNA"/>
</dbReference>
<dbReference type="GO" id="GO:0009060">
    <property type="term" value="P:aerobic respiration"/>
    <property type="evidence" value="ECO:0007669"/>
    <property type="project" value="TreeGrafter"/>
</dbReference>
<dbReference type="RefSeq" id="WP_269265796.1">
    <property type="nucleotide sequence ID" value="NZ_CP098248.1"/>
</dbReference>
<evidence type="ECO:0000256" key="5">
    <source>
        <dbReference type="HAMAP-Rule" id="MF_01350"/>
    </source>
</evidence>
<organism evidence="7">
    <name type="scientific">Oxalobacter aliiformigenes</name>
    <dbReference type="NCBI Taxonomy" id="2946593"/>
    <lineage>
        <taxon>Bacteria</taxon>
        <taxon>Pseudomonadati</taxon>
        <taxon>Pseudomonadota</taxon>
        <taxon>Betaproteobacteria</taxon>
        <taxon>Burkholderiales</taxon>
        <taxon>Oxalobacteraceae</taxon>
        <taxon>Oxalobacter</taxon>
    </lineage>
</organism>
<comment type="subunit">
    <text evidence="5">NDH-1 is composed of 14 different subunits. Subunits NuoA, H, J, K, L, M, N constitute the membrane sector of the complex.</text>
</comment>
<name>A0A9E9LC54_9BURK</name>
<dbReference type="InterPro" id="IPR001694">
    <property type="entry name" value="NADH_UbQ_OxRdtase_su1/FPO"/>
</dbReference>
<feature type="transmembrane region" description="Helical" evidence="5">
    <location>
        <begin position="22"/>
        <end position="46"/>
    </location>
</feature>
<accession>A0A9E9LC54</accession>
<keyword evidence="5" id="KW-1278">Translocase</keyword>
<dbReference type="GO" id="GO:0048038">
    <property type="term" value="F:quinone binding"/>
    <property type="evidence" value="ECO:0007669"/>
    <property type="project" value="UniProtKB-KW"/>
</dbReference>
<keyword evidence="7" id="KW-0560">Oxidoreductase</keyword>
<dbReference type="PANTHER" id="PTHR11432">
    <property type="entry name" value="NADH DEHYDROGENASE SUBUNIT 1"/>
    <property type="match status" value="1"/>
</dbReference>
<evidence type="ECO:0000256" key="3">
    <source>
        <dbReference type="ARBA" id="ARBA00022989"/>
    </source>
</evidence>
<feature type="transmembrane region" description="Helical" evidence="5">
    <location>
        <begin position="199"/>
        <end position="224"/>
    </location>
</feature>
<dbReference type="NCBIfam" id="NF004741">
    <property type="entry name" value="PRK06076.1-2"/>
    <property type="match status" value="1"/>
</dbReference>